<dbReference type="Proteomes" id="UP000196027">
    <property type="component" value="Chromosome"/>
</dbReference>
<organism evidence="1 2">
    <name type="scientific">Oleiphilus messinensis</name>
    <dbReference type="NCBI Taxonomy" id="141451"/>
    <lineage>
        <taxon>Bacteria</taxon>
        <taxon>Pseudomonadati</taxon>
        <taxon>Pseudomonadota</taxon>
        <taxon>Gammaproteobacteria</taxon>
        <taxon>Oceanospirillales</taxon>
        <taxon>Oleiphilaceae</taxon>
        <taxon>Oleiphilus</taxon>
    </lineage>
</organism>
<dbReference type="RefSeq" id="WP_157678559.1">
    <property type="nucleotide sequence ID" value="NZ_CP021425.1"/>
</dbReference>
<protein>
    <recommendedName>
        <fullName evidence="3">Lipoprotein</fullName>
    </recommendedName>
</protein>
<dbReference type="EMBL" id="CP021425">
    <property type="protein sequence ID" value="ARU58952.1"/>
    <property type="molecule type" value="Genomic_DNA"/>
</dbReference>
<dbReference type="AlphaFoldDB" id="A0A1Y0IEK8"/>
<sequence>MALFLLRPLSKALFVILFTTLVSSCGTPNRELNKYHSAHALEQVKLIHTSTIHSPYKSGYIFSKSYDVKGSEALIQVIETLPKHASNTECLPACEKRVMERRELSNFNLMGRFDLPEHAGYLLSAKLTGGTNTLVFDNQIHVIDNLTQATKIFDYAEQAKHCLQLAKPEIAISNNGQYVMVNGCIWNRDTNNWNYSLNSPINKKYSVDWAFTSNVSVGTDYFSTTPFDQDFVIIASFAHPEEAQFIEIPSLSVELSPDDKRLLVKAENHNILIDTKTGKEINRWPGSKEKQEAISWENNRIVELTSRGKQRKWGIYQIEPFQFIAGGQVAASSPPLISNSEKLTLLLDKTSGSVEIIDLETGQHLGQQTISSITQAHAWLGQSALPMVDTPLTLLFSPSPHSSIEVYGIERSTRM</sequence>
<reference evidence="1 2" key="1">
    <citation type="submission" date="2017-05" db="EMBL/GenBank/DDBJ databases">
        <title>Genomic insights into alkan degradation activity of Oleiphilus messinensis.</title>
        <authorList>
            <person name="Kozyavkin S.A."/>
            <person name="Slesarev A.I."/>
            <person name="Golyshin P.N."/>
            <person name="Korzhenkov A."/>
            <person name="Golyshina O.N."/>
            <person name="Toshchakov S.V."/>
        </authorList>
    </citation>
    <scope>NUCLEOTIDE SEQUENCE [LARGE SCALE GENOMIC DNA]</scope>
    <source>
        <strain evidence="1 2">ME102</strain>
    </source>
</reference>
<evidence type="ECO:0008006" key="3">
    <source>
        <dbReference type="Google" id="ProtNLM"/>
    </source>
</evidence>
<evidence type="ECO:0000313" key="2">
    <source>
        <dbReference type="Proteomes" id="UP000196027"/>
    </source>
</evidence>
<name>A0A1Y0IEK8_9GAMM</name>
<dbReference type="KEGG" id="ome:OLMES_4964"/>
<proteinExistence type="predicted"/>
<accession>A0A1Y0IEK8</accession>
<keyword evidence="2" id="KW-1185">Reference proteome</keyword>
<dbReference type="SUPFAM" id="SSF51004">
    <property type="entry name" value="C-terminal (heme d1) domain of cytochrome cd1-nitrite reductase"/>
    <property type="match status" value="1"/>
</dbReference>
<evidence type="ECO:0000313" key="1">
    <source>
        <dbReference type="EMBL" id="ARU58952.1"/>
    </source>
</evidence>
<dbReference type="InterPro" id="IPR011048">
    <property type="entry name" value="Haem_d1_sf"/>
</dbReference>
<dbReference type="PROSITE" id="PS51257">
    <property type="entry name" value="PROKAR_LIPOPROTEIN"/>
    <property type="match status" value="1"/>
</dbReference>
<gene>
    <name evidence="1" type="ORF">OLMES_4964</name>
</gene>